<dbReference type="PROSITE" id="PS50011">
    <property type="entry name" value="PROTEIN_KINASE_DOM"/>
    <property type="match status" value="1"/>
</dbReference>
<dbReference type="InterPro" id="IPR011009">
    <property type="entry name" value="Kinase-like_dom_sf"/>
</dbReference>
<dbReference type="GO" id="GO:0048544">
    <property type="term" value="P:recognition of pollen"/>
    <property type="evidence" value="ECO:0007669"/>
    <property type="project" value="InterPro"/>
</dbReference>
<evidence type="ECO:0000256" key="3">
    <source>
        <dbReference type="ARBA" id="ARBA00022536"/>
    </source>
</evidence>
<dbReference type="SUPFAM" id="SSF51110">
    <property type="entry name" value="alpha-D-mannose-specific plant lectins"/>
    <property type="match status" value="1"/>
</dbReference>
<dbReference type="SMART" id="SM00473">
    <property type="entry name" value="PAN_AP"/>
    <property type="match status" value="1"/>
</dbReference>
<evidence type="ECO:0000313" key="25">
    <source>
        <dbReference type="Proteomes" id="UP000501690"/>
    </source>
</evidence>
<comment type="catalytic activity">
    <reaction evidence="16 17">
        <text>L-seryl-[protein] + ATP = O-phospho-L-seryl-[protein] + ADP + H(+)</text>
        <dbReference type="Rhea" id="RHEA:17989"/>
        <dbReference type="Rhea" id="RHEA-COMP:9863"/>
        <dbReference type="Rhea" id="RHEA-COMP:11604"/>
        <dbReference type="ChEBI" id="CHEBI:15378"/>
        <dbReference type="ChEBI" id="CHEBI:29999"/>
        <dbReference type="ChEBI" id="CHEBI:30616"/>
        <dbReference type="ChEBI" id="CHEBI:83421"/>
        <dbReference type="ChEBI" id="CHEBI:456216"/>
        <dbReference type="EC" id="2.7.11.1"/>
    </reaction>
</comment>
<evidence type="ECO:0000259" key="21">
    <source>
        <dbReference type="PROSITE" id="PS50011"/>
    </source>
</evidence>
<feature type="chain" id="PRO_5020034624" description="Receptor-like serine/threonine-protein kinase" evidence="20">
    <location>
        <begin position="23"/>
        <end position="806"/>
    </location>
</feature>
<keyword evidence="2 17" id="KW-0723">Serine/threonine-protein kinase</keyword>
<dbReference type="EC" id="2.7.11.1" evidence="17"/>
<dbReference type="SMART" id="SM00108">
    <property type="entry name" value="B_lectin"/>
    <property type="match status" value="1"/>
</dbReference>
<dbReference type="GO" id="GO:0005524">
    <property type="term" value="F:ATP binding"/>
    <property type="evidence" value="ECO:0007669"/>
    <property type="project" value="UniProtKB-UniRule"/>
</dbReference>
<organism evidence="24 25">
    <name type="scientific">Vigna unguiculata</name>
    <name type="common">Cowpea</name>
    <dbReference type="NCBI Taxonomy" id="3917"/>
    <lineage>
        <taxon>Eukaryota</taxon>
        <taxon>Viridiplantae</taxon>
        <taxon>Streptophyta</taxon>
        <taxon>Embryophyta</taxon>
        <taxon>Tracheophyta</taxon>
        <taxon>Spermatophyta</taxon>
        <taxon>Magnoliopsida</taxon>
        <taxon>eudicotyledons</taxon>
        <taxon>Gunneridae</taxon>
        <taxon>Pentapetalae</taxon>
        <taxon>rosids</taxon>
        <taxon>fabids</taxon>
        <taxon>Fabales</taxon>
        <taxon>Fabaceae</taxon>
        <taxon>Papilionoideae</taxon>
        <taxon>50 kb inversion clade</taxon>
        <taxon>NPAAA clade</taxon>
        <taxon>indigoferoid/millettioid clade</taxon>
        <taxon>Phaseoleae</taxon>
        <taxon>Vigna</taxon>
    </lineage>
</organism>
<keyword evidence="13" id="KW-0675">Receptor</keyword>
<sequence>MASSTLCLAILIPLIFFHNLHASSSFSLSVENFKEEVIVSSPKPTFTVGFYAVGKNAFCFAVWYTHSPDTLVWIANRDQPVNGKRSTLSLLKTGNLVLTDAGQFQVWSTNTATASEQVRLHLHDSGNLVLLEDSSDNAVLWQSFDFPTDTLLPDQPLQGSTNLVSSRSGSNYSSGFYRLFFDFENVLRLMYKGPRVSSVFWPYAWLQSNNFGNGNGNGRSIFNDSRVVVMDDLGYLVSSDNFTFKTSDYGMRLLRRLTLDHDGNVRFYSMKDGEDKWSVSGLFRQQPCFIHGICGPNSICSYEPRNGRKCSCSPGYRWFDSEDWSQGCIPSFQLWCNNTEQKSRFLSLPGVDFYGYDYGLFDNHTNRQCASLCSQLCECKGFQYKPVRGANGQCYLKTQLLNGHRAPSFTNSFFLRLPLLLHDYDESASNNGLVCGRNGGGIIELERPYVEEKENELVKFMLWFAISFGGIEVVCIFMVWCFLFRNNRMLPRQGYVLAAATGFRKFSYSELKHATKGFSEEIGRGGGGTVYKGFLSDDRVVAIKRLHEVANQGESEFLAEVSIIGRLNHMNLICMLGYCAEGKHRLLVYEYMENGSLAQNLSSASNVLDWSKRYNIALGTARGLAYLHEECLEWILHCDIKPQNILLDSDYKPKVGDFGLSKLLNRNNLNNSSFSRIRGTRGYMAPEWVFNLPITSKVDIYSYGIVVLEMITGRSPTTGAQITEIEAETPHHERLVTWVREKRMKGSENGSSWVDQIVDPALGTNYDMNEVEILATVALECVKEDREGRPNMSQVAERLQIHEHDS</sequence>
<evidence type="ECO:0000256" key="19">
    <source>
        <dbReference type="SAM" id="Phobius"/>
    </source>
</evidence>
<accession>A0A4D6MXP8</accession>
<evidence type="ECO:0000313" key="24">
    <source>
        <dbReference type="EMBL" id="QCE04665.1"/>
    </source>
</evidence>
<keyword evidence="9 17" id="KW-0067">ATP-binding</keyword>
<dbReference type="GO" id="GO:0016020">
    <property type="term" value="C:membrane"/>
    <property type="evidence" value="ECO:0007669"/>
    <property type="project" value="UniProtKB-SubCell"/>
</dbReference>
<keyword evidence="4 17" id="KW-0808">Transferase</keyword>
<evidence type="ECO:0000256" key="18">
    <source>
        <dbReference type="PROSITE-ProRule" id="PRU10141"/>
    </source>
</evidence>
<keyword evidence="25" id="KW-1185">Reference proteome</keyword>
<keyword evidence="7 17" id="KW-0547">Nucleotide-binding</keyword>
<dbReference type="PANTHER" id="PTHR47974:SF3">
    <property type="entry name" value="RECEPTOR-LIKE SERINE_THREONINE-PROTEIN KINASE"/>
    <property type="match status" value="1"/>
</dbReference>
<dbReference type="InterPro" id="IPR036426">
    <property type="entry name" value="Bulb-type_lectin_dom_sf"/>
</dbReference>
<keyword evidence="6 20" id="KW-0732">Signal</keyword>
<feature type="signal peptide" evidence="20">
    <location>
        <begin position="1"/>
        <end position="22"/>
    </location>
</feature>
<feature type="binding site" evidence="18">
    <location>
        <position position="544"/>
    </location>
    <ligand>
        <name>ATP</name>
        <dbReference type="ChEBI" id="CHEBI:30616"/>
    </ligand>
</feature>
<evidence type="ECO:0000256" key="10">
    <source>
        <dbReference type="ARBA" id="ARBA00022989"/>
    </source>
</evidence>
<dbReference type="InterPro" id="IPR008271">
    <property type="entry name" value="Ser/Thr_kinase_AS"/>
</dbReference>
<dbReference type="PROSITE" id="PS00108">
    <property type="entry name" value="PROTEIN_KINASE_ST"/>
    <property type="match status" value="1"/>
</dbReference>
<dbReference type="PROSITE" id="PS00107">
    <property type="entry name" value="PROTEIN_KINASE_ATP"/>
    <property type="match status" value="1"/>
</dbReference>
<evidence type="ECO:0000256" key="4">
    <source>
        <dbReference type="ARBA" id="ARBA00022679"/>
    </source>
</evidence>
<dbReference type="PROSITE" id="PS50948">
    <property type="entry name" value="PAN"/>
    <property type="match status" value="1"/>
</dbReference>
<feature type="domain" description="Protein kinase" evidence="21">
    <location>
        <begin position="516"/>
        <end position="806"/>
    </location>
</feature>
<dbReference type="InterPro" id="IPR024171">
    <property type="entry name" value="SRK-like_kinase"/>
</dbReference>
<dbReference type="InterPro" id="IPR017441">
    <property type="entry name" value="Protein_kinase_ATP_BS"/>
</dbReference>
<evidence type="ECO:0000259" key="22">
    <source>
        <dbReference type="PROSITE" id="PS50927"/>
    </source>
</evidence>
<reference evidence="24 25" key="1">
    <citation type="submission" date="2019-04" db="EMBL/GenBank/DDBJ databases">
        <title>An improved genome assembly and genetic linkage map for asparagus bean, Vigna unguiculata ssp. sesquipedialis.</title>
        <authorList>
            <person name="Xia Q."/>
            <person name="Zhang R."/>
            <person name="Dong Y."/>
        </authorList>
    </citation>
    <scope>NUCLEOTIDE SEQUENCE [LARGE SCALE GENOMIC DNA]</scope>
    <source>
        <tissue evidence="24">Leaf</tissue>
    </source>
</reference>
<name>A0A4D6MXP8_VIGUN</name>
<dbReference type="InterPro" id="IPR003609">
    <property type="entry name" value="Pan_app"/>
</dbReference>
<dbReference type="Pfam" id="PF00954">
    <property type="entry name" value="S_locus_glycop"/>
    <property type="match status" value="1"/>
</dbReference>
<dbReference type="EMBL" id="CP039352">
    <property type="protein sequence ID" value="QCE04665.1"/>
    <property type="molecule type" value="Genomic_DNA"/>
</dbReference>
<comment type="catalytic activity">
    <reaction evidence="15 17">
        <text>L-threonyl-[protein] + ATP = O-phospho-L-threonyl-[protein] + ADP + H(+)</text>
        <dbReference type="Rhea" id="RHEA:46608"/>
        <dbReference type="Rhea" id="RHEA-COMP:11060"/>
        <dbReference type="Rhea" id="RHEA-COMP:11605"/>
        <dbReference type="ChEBI" id="CHEBI:15378"/>
        <dbReference type="ChEBI" id="CHEBI:30013"/>
        <dbReference type="ChEBI" id="CHEBI:30616"/>
        <dbReference type="ChEBI" id="CHEBI:61977"/>
        <dbReference type="ChEBI" id="CHEBI:456216"/>
        <dbReference type="EC" id="2.7.11.1"/>
    </reaction>
</comment>
<evidence type="ECO:0000256" key="16">
    <source>
        <dbReference type="ARBA" id="ARBA00048679"/>
    </source>
</evidence>
<evidence type="ECO:0000256" key="13">
    <source>
        <dbReference type="ARBA" id="ARBA00023170"/>
    </source>
</evidence>
<dbReference type="PIRSF" id="PIRSF000641">
    <property type="entry name" value="SRK"/>
    <property type="match status" value="1"/>
</dbReference>
<evidence type="ECO:0000256" key="12">
    <source>
        <dbReference type="ARBA" id="ARBA00023157"/>
    </source>
</evidence>
<keyword evidence="14" id="KW-0325">Glycoprotein</keyword>
<dbReference type="CDD" id="cd00028">
    <property type="entry name" value="B_lectin"/>
    <property type="match status" value="1"/>
</dbReference>
<evidence type="ECO:0000256" key="1">
    <source>
        <dbReference type="ARBA" id="ARBA00004479"/>
    </source>
</evidence>
<evidence type="ECO:0000256" key="20">
    <source>
        <dbReference type="SAM" id="SignalP"/>
    </source>
</evidence>
<keyword evidence="11 19" id="KW-0472">Membrane</keyword>
<feature type="transmembrane region" description="Helical" evidence="19">
    <location>
        <begin position="460"/>
        <end position="483"/>
    </location>
</feature>
<proteinExistence type="inferred from homology"/>
<gene>
    <name evidence="24" type="ORF">DEO72_LG8g2702</name>
</gene>
<evidence type="ECO:0000256" key="5">
    <source>
        <dbReference type="ARBA" id="ARBA00022692"/>
    </source>
</evidence>
<protein>
    <recommendedName>
        <fullName evidence="17">Receptor-like serine/threonine-protein kinase</fullName>
        <ecNumber evidence="17">2.7.11.1</ecNumber>
    </recommendedName>
</protein>
<keyword evidence="10 19" id="KW-1133">Transmembrane helix</keyword>
<evidence type="ECO:0000256" key="9">
    <source>
        <dbReference type="ARBA" id="ARBA00022840"/>
    </source>
</evidence>
<evidence type="ECO:0000259" key="23">
    <source>
        <dbReference type="PROSITE" id="PS50948"/>
    </source>
</evidence>
<dbReference type="GO" id="GO:0106310">
    <property type="term" value="F:protein serine kinase activity"/>
    <property type="evidence" value="ECO:0007669"/>
    <property type="project" value="RHEA"/>
</dbReference>
<comment type="similarity">
    <text evidence="17">Belongs to the protein kinase superfamily. Ser/Thr protein kinase family.</text>
</comment>
<evidence type="ECO:0000256" key="8">
    <source>
        <dbReference type="ARBA" id="ARBA00022777"/>
    </source>
</evidence>
<evidence type="ECO:0000256" key="15">
    <source>
        <dbReference type="ARBA" id="ARBA00047899"/>
    </source>
</evidence>
<dbReference type="Gene3D" id="1.10.510.10">
    <property type="entry name" value="Transferase(Phosphotransferase) domain 1"/>
    <property type="match status" value="1"/>
</dbReference>
<dbReference type="SMART" id="SM00220">
    <property type="entry name" value="S_TKc"/>
    <property type="match status" value="1"/>
</dbReference>
<dbReference type="FunFam" id="1.10.510.10:FF:000302">
    <property type="entry name" value="Serine/threonine-protein kinase"/>
    <property type="match status" value="1"/>
</dbReference>
<dbReference type="PANTHER" id="PTHR47974">
    <property type="entry name" value="OS07G0415500 PROTEIN"/>
    <property type="match status" value="1"/>
</dbReference>
<dbReference type="Pfam" id="PF01453">
    <property type="entry name" value="B_lectin"/>
    <property type="match status" value="1"/>
</dbReference>
<comment type="subcellular location">
    <subcellularLocation>
        <location evidence="1">Membrane</location>
        <topology evidence="1">Single-pass type I membrane protein</topology>
    </subcellularLocation>
</comment>
<dbReference type="InterPro" id="IPR001480">
    <property type="entry name" value="Bulb-type_lectin_dom"/>
</dbReference>
<dbReference type="PROSITE" id="PS50927">
    <property type="entry name" value="BULB_LECTIN"/>
    <property type="match status" value="1"/>
</dbReference>
<feature type="domain" description="Apple" evidence="23">
    <location>
        <begin position="336"/>
        <end position="418"/>
    </location>
</feature>
<keyword evidence="8 17" id="KW-0418">Kinase</keyword>
<evidence type="ECO:0000256" key="6">
    <source>
        <dbReference type="ARBA" id="ARBA00022729"/>
    </source>
</evidence>
<dbReference type="AlphaFoldDB" id="A0A4D6MXP8"/>
<feature type="domain" description="Bulb-type lectin" evidence="22">
    <location>
        <begin position="24"/>
        <end position="143"/>
    </location>
</feature>
<dbReference type="GO" id="GO:0004674">
    <property type="term" value="F:protein serine/threonine kinase activity"/>
    <property type="evidence" value="ECO:0007669"/>
    <property type="project" value="UniProtKB-KW"/>
</dbReference>
<evidence type="ECO:0000256" key="14">
    <source>
        <dbReference type="ARBA" id="ARBA00023180"/>
    </source>
</evidence>
<dbReference type="SUPFAM" id="SSF56112">
    <property type="entry name" value="Protein kinase-like (PK-like)"/>
    <property type="match status" value="1"/>
</dbReference>
<keyword evidence="5 19" id="KW-0812">Transmembrane</keyword>
<dbReference type="Gene3D" id="3.50.4.10">
    <property type="entry name" value="Hepatocyte Growth Factor"/>
    <property type="match status" value="1"/>
</dbReference>
<keyword evidence="12" id="KW-1015">Disulfide bond</keyword>
<dbReference type="InterPro" id="IPR000719">
    <property type="entry name" value="Prot_kinase_dom"/>
</dbReference>
<dbReference type="CDD" id="cd14066">
    <property type="entry name" value="STKc_IRAK"/>
    <property type="match status" value="1"/>
</dbReference>
<dbReference type="Pfam" id="PF00069">
    <property type="entry name" value="Pkinase"/>
    <property type="match status" value="1"/>
</dbReference>
<evidence type="ECO:0000256" key="11">
    <source>
        <dbReference type="ARBA" id="ARBA00023136"/>
    </source>
</evidence>
<evidence type="ECO:0000256" key="17">
    <source>
        <dbReference type="PIRNR" id="PIRNR000641"/>
    </source>
</evidence>
<evidence type="ECO:0000256" key="7">
    <source>
        <dbReference type="ARBA" id="ARBA00022741"/>
    </source>
</evidence>
<dbReference type="Gene3D" id="2.90.10.10">
    <property type="entry name" value="Bulb-type lectin domain"/>
    <property type="match status" value="1"/>
</dbReference>
<keyword evidence="3" id="KW-0245">EGF-like domain</keyword>
<dbReference type="InterPro" id="IPR000858">
    <property type="entry name" value="S_locus_glycoprot_dom"/>
</dbReference>
<evidence type="ECO:0000256" key="2">
    <source>
        <dbReference type="ARBA" id="ARBA00022527"/>
    </source>
</evidence>
<dbReference type="Proteomes" id="UP000501690">
    <property type="component" value="Linkage Group LG8"/>
</dbReference>
<dbReference type="Gene3D" id="3.30.200.20">
    <property type="entry name" value="Phosphorylase Kinase, domain 1"/>
    <property type="match status" value="1"/>
</dbReference>
<dbReference type="FunFam" id="3.30.200.20:FF:000059">
    <property type="entry name" value="S-receptor-like serine/threonine-protein kinase"/>
    <property type="match status" value="1"/>
</dbReference>